<evidence type="ECO:0000313" key="7">
    <source>
        <dbReference type="Proteomes" id="UP000078550"/>
    </source>
</evidence>
<reference evidence="5" key="3">
    <citation type="submission" date="2016-05" db="EMBL/GenBank/DDBJ databases">
        <authorList>
            <person name="Lavstsen T."/>
            <person name="Jespersen J.S."/>
        </authorList>
    </citation>
    <scope>NUCLEOTIDE SEQUENCE [LARGE SCALE GENOMIC DNA]</scope>
</reference>
<dbReference type="Gene3D" id="3.40.50.150">
    <property type="entry name" value="Vaccinia Virus protein VP39"/>
    <property type="match status" value="2"/>
</dbReference>
<evidence type="ECO:0000313" key="8">
    <source>
        <dbReference type="Proteomes" id="UP000078555"/>
    </source>
</evidence>
<dbReference type="Proteomes" id="UP000078555">
    <property type="component" value="Unassembled WGS sequence"/>
</dbReference>
<keyword evidence="8" id="KW-1185">Reference proteome</keyword>
<dbReference type="CDD" id="cd02440">
    <property type="entry name" value="AdoMet_MTases"/>
    <property type="match status" value="1"/>
</dbReference>
<evidence type="ECO:0000256" key="2">
    <source>
        <dbReference type="ARBA" id="ARBA00022603"/>
    </source>
</evidence>
<evidence type="ECO:0000256" key="4">
    <source>
        <dbReference type="PIRNR" id="PIRNR037755"/>
    </source>
</evidence>
<dbReference type="PANTHER" id="PTHR22809">
    <property type="entry name" value="METHYLTRANSFERASE-RELATED"/>
    <property type="match status" value="1"/>
</dbReference>
<proteinExistence type="inferred from homology"/>
<comment type="function">
    <text evidence="4">S-adenosyl-L-methionine-dependent methyltransferase.</text>
</comment>
<dbReference type="InterPro" id="IPR026113">
    <property type="entry name" value="METTL2/6/8-like"/>
</dbReference>
<gene>
    <name evidence="5" type="ORF">POVWA1_061470</name>
    <name evidence="6" type="ORF">POVWA2_061020</name>
</gene>
<dbReference type="Pfam" id="PF13489">
    <property type="entry name" value="Methyltransf_23"/>
    <property type="match status" value="1"/>
</dbReference>
<dbReference type="GO" id="GO:0008757">
    <property type="term" value="F:S-adenosylmethionine-dependent methyltransferase activity"/>
    <property type="evidence" value="ECO:0007669"/>
    <property type="project" value="UniProtKB-ARBA"/>
</dbReference>
<organism evidence="5 8">
    <name type="scientific">Plasmodium ovale wallikeri</name>
    <dbReference type="NCBI Taxonomy" id="864142"/>
    <lineage>
        <taxon>Eukaryota</taxon>
        <taxon>Sar</taxon>
        <taxon>Alveolata</taxon>
        <taxon>Apicomplexa</taxon>
        <taxon>Aconoidasida</taxon>
        <taxon>Haemosporida</taxon>
        <taxon>Plasmodiidae</taxon>
        <taxon>Plasmodium</taxon>
        <taxon>Plasmodium (Plasmodium)</taxon>
    </lineage>
</organism>
<dbReference type="GO" id="GO:0008173">
    <property type="term" value="F:RNA methyltransferase activity"/>
    <property type="evidence" value="ECO:0007669"/>
    <property type="project" value="UniProtKB-ARBA"/>
</dbReference>
<comment type="similarity">
    <text evidence="1 4">Belongs to the methyltransferase superfamily. METL family.</text>
</comment>
<dbReference type="PIRSF" id="PIRSF037755">
    <property type="entry name" value="Mettl2_prd"/>
    <property type="match status" value="1"/>
</dbReference>
<dbReference type="Proteomes" id="UP000078550">
    <property type="component" value="Unassembled WGS sequence"/>
</dbReference>
<dbReference type="AlphaFoldDB" id="A0A1A9A2R8"/>
<evidence type="ECO:0000256" key="1">
    <source>
        <dbReference type="ARBA" id="ARBA00009725"/>
    </source>
</evidence>
<keyword evidence="2 4" id="KW-0489">Methyltransferase</keyword>
<evidence type="ECO:0000313" key="5">
    <source>
        <dbReference type="EMBL" id="SBT50491.1"/>
    </source>
</evidence>
<dbReference type="PANTHER" id="PTHR22809:SF5">
    <property type="entry name" value="TRNA N(3)-METHYLCYTIDINE METHYLTRANSFERASE METTL6"/>
    <property type="match status" value="1"/>
</dbReference>
<evidence type="ECO:0000313" key="6">
    <source>
        <dbReference type="EMBL" id="SBT50853.1"/>
    </source>
</evidence>
<dbReference type="EC" id="2.1.1.-" evidence="4"/>
<evidence type="ECO:0000256" key="3">
    <source>
        <dbReference type="ARBA" id="ARBA00022679"/>
    </source>
</evidence>
<sequence length="386" mass="45351">MRPFFDSDIVINFTLSEEAIQREKRIVENNRRVLRDCQKEKLILEGKKNWDKFYNHYKTNFFKDRKWIKVEFDHIFKKEITAEEQKNNKKDGEKEENVTKEEKLILEIGCGVGNTLIPLLLEYPDYSFIGIDFSKNAINLLNEKWGEIVNMHNKLKREEHGKVLDVHNSSFLGDTEKAENRSGNIVVNSAFFPEGGVAEGVCNLDRCDDDDGADEDDDISERSPAGAQFFELWNYKKLGNLIRTCVVDITADEEASASVCDFGTVDVVLLIYVLSSVQPDKMKNVMYNSYKYLKKGGYVLLRDYGLYDLTQVRFANKREKKISENFYVRGDKTFVYFFKIEELHNLFCQNDLFEEIENKYITRIVKNRKRKLEMKRIWVQSIFRKK</sequence>
<dbReference type="SUPFAM" id="SSF53335">
    <property type="entry name" value="S-adenosyl-L-methionine-dependent methyltransferases"/>
    <property type="match status" value="1"/>
</dbReference>
<dbReference type="EMBL" id="FLRE01000202">
    <property type="protein sequence ID" value="SBT50853.1"/>
    <property type="molecule type" value="Genomic_DNA"/>
</dbReference>
<name>A0A1A9A2R8_PLAOA</name>
<reference evidence="8" key="2">
    <citation type="submission" date="2016-05" db="EMBL/GenBank/DDBJ databases">
        <authorList>
            <person name="Naeem R."/>
        </authorList>
    </citation>
    <scope>NUCLEOTIDE SEQUENCE [LARGE SCALE GENOMIC DNA]</scope>
</reference>
<reference evidence="7" key="1">
    <citation type="submission" date="2016-05" db="EMBL/GenBank/DDBJ databases">
        <authorList>
            <person name="Naeem Raeece"/>
        </authorList>
    </citation>
    <scope>NUCLEOTIDE SEQUENCE [LARGE SCALE GENOMIC DNA]</scope>
</reference>
<keyword evidence="3 4" id="KW-0808">Transferase</keyword>
<protein>
    <recommendedName>
        <fullName evidence="4">tRNA N(3)-methylcytidine methyltransferase</fullName>
        <ecNumber evidence="4">2.1.1.-</ecNumber>
    </recommendedName>
</protein>
<dbReference type="GO" id="GO:0032259">
    <property type="term" value="P:methylation"/>
    <property type="evidence" value="ECO:0007669"/>
    <property type="project" value="UniProtKB-KW"/>
</dbReference>
<dbReference type="EMBL" id="FLRD01000161">
    <property type="protein sequence ID" value="SBT50491.1"/>
    <property type="molecule type" value="Genomic_DNA"/>
</dbReference>
<dbReference type="InterPro" id="IPR029063">
    <property type="entry name" value="SAM-dependent_MTases_sf"/>
</dbReference>
<accession>A0A1A9A2R8</accession>